<dbReference type="SUPFAM" id="SSF51735">
    <property type="entry name" value="NAD(P)-binding Rossmann-fold domains"/>
    <property type="match status" value="1"/>
</dbReference>
<dbReference type="EMBL" id="JBHSWU010000545">
    <property type="protein sequence ID" value="MFC6725479.1"/>
    <property type="molecule type" value="Genomic_DNA"/>
</dbReference>
<proteinExistence type="predicted"/>
<sequence length="84" mass="9009">MEFRGRGRSVDVGDGDVRAERGTLDREPLRRPERRARPIVFGCHHESTGGDLDGRVVLLTGATSGIGREAALRLADRGASVAVV</sequence>
<comment type="caution">
    <text evidence="2">The sequence shown here is derived from an EMBL/GenBank/DDBJ whole genome shotgun (WGS) entry which is preliminary data.</text>
</comment>
<gene>
    <name evidence="2" type="ORF">ACFQE1_14095</name>
</gene>
<evidence type="ECO:0008006" key="4">
    <source>
        <dbReference type="Google" id="ProtNLM"/>
    </source>
</evidence>
<dbReference type="Gene3D" id="3.40.50.720">
    <property type="entry name" value="NAD(P)-binding Rossmann-like Domain"/>
    <property type="match status" value="1"/>
</dbReference>
<evidence type="ECO:0000313" key="2">
    <source>
        <dbReference type="EMBL" id="MFC6725479.1"/>
    </source>
</evidence>
<accession>A0ABD5S1Q6</accession>
<name>A0ABD5S1Q6_9EURY</name>
<evidence type="ECO:0000313" key="3">
    <source>
        <dbReference type="Proteomes" id="UP001596328"/>
    </source>
</evidence>
<feature type="non-terminal residue" evidence="2">
    <location>
        <position position="84"/>
    </location>
</feature>
<feature type="region of interest" description="Disordered" evidence="1">
    <location>
        <begin position="1"/>
        <end position="31"/>
    </location>
</feature>
<keyword evidence="3" id="KW-1185">Reference proteome</keyword>
<dbReference type="InterPro" id="IPR036291">
    <property type="entry name" value="NAD(P)-bd_dom_sf"/>
</dbReference>
<protein>
    <recommendedName>
        <fullName evidence="4">SDR family NAD(P)-dependent oxidoreductase</fullName>
    </recommendedName>
</protein>
<evidence type="ECO:0000256" key="1">
    <source>
        <dbReference type="SAM" id="MobiDB-lite"/>
    </source>
</evidence>
<dbReference type="AlphaFoldDB" id="A0ABD5S1Q6"/>
<reference evidence="2 3" key="1">
    <citation type="journal article" date="2019" name="Int. J. Syst. Evol. Microbiol.">
        <title>The Global Catalogue of Microorganisms (GCM) 10K type strain sequencing project: providing services to taxonomists for standard genome sequencing and annotation.</title>
        <authorList>
            <consortium name="The Broad Institute Genomics Platform"/>
            <consortium name="The Broad Institute Genome Sequencing Center for Infectious Disease"/>
            <person name="Wu L."/>
            <person name="Ma J."/>
        </authorList>
    </citation>
    <scope>NUCLEOTIDE SEQUENCE [LARGE SCALE GENOMIC DNA]</scope>
    <source>
        <strain evidence="2 3">NBRC 111368</strain>
    </source>
</reference>
<dbReference type="Proteomes" id="UP001596328">
    <property type="component" value="Unassembled WGS sequence"/>
</dbReference>
<organism evidence="2 3">
    <name type="scientific">Halobium palmae</name>
    <dbReference type="NCBI Taxonomy" id="1776492"/>
    <lineage>
        <taxon>Archaea</taxon>
        <taxon>Methanobacteriati</taxon>
        <taxon>Methanobacteriota</taxon>
        <taxon>Stenosarchaea group</taxon>
        <taxon>Halobacteria</taxon>
        <taxon>Halobacteriales</taxon>
        <taxon>Haloferacaceae</taxon>
        <taxon>Halobium</taxon>
    </lineage>
</organism>